<protein>
    <submittedName>
        <fullName evidence="2">Uncharacterized protein</fullName>
    </submittedName>
</protein>
<dbReference type="AlphaFoldDB" id="A0A914YD08"/>
<dbReference type="Proteomes" id="UP000887577">
    <property type="component" value="Unplaced"/>
</dbReference>
<accession>A0A914YD08</accession>
<keyword evidence="1" id="KW-1185">Reference proteome</keyword>
<reference evidence="2" key="1">
    <citation type="submission" date="2022-11" db="UniProtKB">
        <authorList>
            <consortium name="WormBaseParasite"/>
        </authorList>
    </citation>
    <scope>IDENTIFICATION</scope>
</reference>
<name>A0A914YD08_9BILA</name>
<dbReference type="WBParaSite" id="PSU_v2.g17319.t1">
    <property type="protein sequence ID" value="PSU_v2.g17319.t1"/>
    <property type="gene ID" value="PSU_v2.g17319"/>
</dbReference>
<proteinExistence type="predicted"/>
<evidence type="ECO:0000313" key="2">
    <source>
        <dbReference type="WBParaSite" id="PSU_v2.g17319.t1"/>
    </source>
</evidence>
<evidence type="ECO:0000313" key="1">
    <source>
        <dbReference type="Proteomes" id="UP000887577"/>
    </source>
</evidence>
<organism evidence="1 2">
    <name type="scientific">Panagrolaimus superbus</name>
    <dbReference type="NCBI Taxonomy" id="310955"/>
    <lineage>
        <taxon>Eukaryota</taxon>
        <taxon>Metazoa</taxon>
        <taxon>Ecdysozoa</taxon>
        <taxon>Nematoda</taxon>
        <taxon>Chromadorea</taxon>
        <taxon>Rhabditida</taxon>
        <taxon>Tylenchina</taxon>
        <taxon>Panagrolaimomorpha</taxon>
        <taxon>Panagrolaimoidea</taxon>
        <taxon>Panagrolaimidae</taxon>
        <taxon>Panagrolaimus</taxon>
    </lineage>
</organism>
<sequence>MKVNYPEVKRRILDDEILLFCVQISVMFSKLNEISIEAEHTLTVLGVQFDTEHRIVNMSPEARQYLQASKTPILNVYFAFGAEYSEYITNDMDVLPKLSVAHQLVIALQPRFPEFHRRKALTWLR</sequence>